<organism evidence="5 6">
    <name type="scientific">Tilletiopsis washingtonensis</name>
    <dbReference type="NCBI Taxonomy" id="58919"/>
    <lineage>
        <taxon>Eukaryota</taxon>
        <taxon>Fungi</taxon>
        <taxon>Dikarya</taxon>
        <taxon>Basidiomycota</taxon>
        <taxon>Ustilaginomycotina</taxon>
        <taxon>Exobasidiomycetes</taxon>
        <taxon>Entylomatales</taxon>
        <taxon>Entylomatales incertae sedis</taxon>
        <taxon>Tilletiopsis</taxon>
    </lineage>
</organism>
<comment type="similarity">
    <text evidence="2">Belongs to the small GTPase superfamily. Rab family.</text>
</comment>
<dbReference type="Pfam" id="PF00071">
    <property type="entry name" value="Ras"/>
    <property type="match status" value="1"/>
</dbReference>
<dbReference type="STRING" id="58919.A0A316Z5U6"/>
<dbReference type="FunFam" id="3.40.50.300:FF:001193">
    <property type="entry name" value="Rab family, other"/>
    <property type="match status" value="1"/>
</dbReference>
<dbReference type="NCBIfam" id="TIGR00231">
    <property type="entry name" value="small_GTP"/>
    <property type="match status" value="1"/>
</dbReference>
<dbReference type="PRINTS" id="PR00449">
    <property type="entry name" value="RASTRNSFRMNG"/>
</dbReference>
<dbReference type="SMART" id="SM00174">
    <property type="entry name" value="RHO"/>
    <property type="match status" value="1"/>
</dbReference>
<dbReference type="InterPro" id="IPR050209">
    <property type="entry name" value="Rab_GTPases_membrane_traffic"/>
</dbReference>
<dbReference type="GO" id="GO:0005525">
    <property type="term" value="F:GTP binding"/>
    <property type="evidence" value="ECO:0007669"/>
    <property type="project" value="InterPro"/>
</dbReference>
<comment type="subcellular location">
    <subcellularLocation>
        <location evidence="1">Membrane</location>
    </subcellularLocation>
</comment>
<dbReference type="GO" id="GO:0016020">
    <property type="term" value="C:membrane"/>
    <property type="evidence" value="ECO:0007669"/>
    <property type="project" value="UniProtKB-SubCell"/>
</dbReference>
<keyword evidence="6" id="KW-1185">Reference proteome</keyword>
<dbReference type="PANTHER" id="PTHR47979">
    <property type="entry name" value="DRAB11-RELATED"/>
    <property type="match status" value="1"/>
</dbReference>
<gene>
    <name evidence="5" type="ORF">FA09DRAFT_330790</name>
</gene>
<dbReference type="InterPro" id="IPR001806">
    <property type="entry name" value="Small_GTPase"/>
</dbReference>
<dbReference type="Gene3D" id="3.40.50.300">
    <property type="entry name" value="P-loop containing nucleotide triphosphate hydrolases"/>
    <property type="match status" value="1"/>
</dbReference>
<dbReference type="GO" id="GO:0003924">
    <property type="term" value="F:GTPase activity"/>
    <property type="evidence" value="ECO:0007669"/>
    <property type="project" value="InterPro"/>
</dbReference>
<evidence type="ECO:0000256" key="3">
    <source>
        <dbReference type="ARBA" id="ARBA00022741"/>
    </source>
</evidence>
<keyword evidence="4" id="KW-0472">Membrane</keyword>
<evidence type="ECO:0000256" key="4">
    <source>
        <dbReference type="ARBA" id="ARBA00023136"/>
    </source>
</evidence>
<name>A0A316Z5U6_9BASI</name>
<keyword evidence="3" id="KW-0547">Nucleotide-binding</keyword>
<accession>A0A316Z5U6</accession>
<dbReference type="SMART" id="SM00173">
    <property type="entry name" value="RAS"/>
    <property type="match status" value="1"/>
</dbReference>
<reference evidence="5 6" key="1">
    <citation type="journal article" date="2018" name="Mol. Biol. Evol.">
        <title>Broad Genomic Sampling Reveals a Smut Pathogenic Ancestry of the Fungal Clade Ustilaginomycotina.</title>
        <authorList>
            <person name="Kijpornyongpan T."/>
            <person name="Mondo S.J."/>
            <person name="Barry K."/>
            <person name="Sandor L."/>
            <person name="Lee J."/>
            <person name="Lipzen A."/>
            <person name="Pangilinan J."/>
            <person name="LaButti K."/>
            <person name="Hainaut M."/>
            <person name="Henrissat B."/>
            <person name="Grigoriev I.V."/>
            <person name="Spatafora J.W."/>
            <person name="Aime M.C."/>
        </authorList>
    </citation>
    <scope>NUCLEOTIDE SEQUENCE [LARGE SCALE GENOMIC DNA]</scope>
    <source>
        <strain evidence="5 6">MCA 4186</strain>
    </source>
</reference>
<dbReference type="SUPFAM" id="SSF52540">
    <property type="entry name" value="P-loop containing nucleoside triphosphate hydrolases"/>
    <property type="match status" value="1"/>
</dbReference>
<dbReference type="SMART" id="SM00175">
    <property type="entry name" value="RAB"/>
    <property type="match status" value="1"/>
</dbReference>
<dbReference type="SMART" id="SM00176">
    <property type="entry name" value="RAN"/>
    <property type="match status" value="1"/>
</dbReference>
<proteinExistence type="inferred from homology"/>
<evidence type="ECO:0000313" key="6">
    <source>
        <dbReference type="Proteomes" id="UP000245946"/>
    </source>
</evidence>
<dbReference type="AlphaFoldDB" id="A0A316Z5U6"/>
<dbReference type="PROSITE" id="PS51421">
    <property type="entry name" value="RAS"/>
    <property type="match status" value="1"/>
</dbReference>
<dbReference type="Proteomes" id="UP000245946">
    <property type="component" value="Unassembled WGS sequence"/>
</dbReference>
<dbReference type="RefSeq" id="XP_025597436.1">
    <property type="nucleotide sequence ID" value="XM_025742747.1"/>
</dbReference>
<dbReference type="GeneID" id="37270291"/>
<evidence type="ECO:0000256" key="2">
    <source>
        <dbReference type="ARBA" id="ARBA00006270"/>
    </source>
</evidence>
<dbReference type="OrthoDB" id="9989112at2759"/>
<sequence length="230" mass="24986">MELTSYDFLLKMILIGESGTGKSCLLHHFVANRFREGAQHTIGVEFSSRVVSVGGKSVKLQLWDTAGQERFRSVTRSYYRGACACLLVYDITRRSTFVSLERWLSDARALASPNLVVVLVGNKLDREEEREVGYEEASEWAREHGALFLETSSLTGSNVETPFMLASRSILLSIASGSLDPSTPGSGVSYGESAALRRTNSGGTGISRFSFAESGRGGPRGLKERLGGCC</sequence>
<evidence type="ECO:0000256" key="1">
    <source>
        <dbReference type="ARBA" id="ARBA00004370"/>
    </source>
</evidence>
<dbReference type="InterPro" id="IPR005225">
    <property type="entry name" value="Small_GTP-bd"/>
</dbReference>
<dbReference type="InterPro" id="IPR027417">
    <property type="entry name" value="P-loop_NTPase"/>
</dbReference>
<protein>
    <submittedName>
        <fullName evidence="5">Ras-domain-containing protein</fullName>
    </submittedName>
</protein>
<evidence type="ECO:0000313" key="5">
    <source>
        <dbReference type="EMBL" id="PWN97157.1"/>
    </source>
</evidence>
<dbReference type="EMBL" id="KZ819296">
    <property type="protein sequence ID" value="PWN97157.1"/>
    <property type="molecule type" value="Genomic_DNA"/>
</dbReference>
<dbReference type="PROSITE" id="PS51419">
    <property type="entry name" value="RAB"/>
    <property type="match status" value="1"/>
</dbReference>